<dbReference type="Pfam" id="PF12697">
    <property type="entry name" value="Abhydrolase_6"/>
    <property type="match status" value="1"/>
</dbReference>
<dbReference type="InterPro" id="IPR000073">
    <property type="entry name" value="AB_hydrolase_1"/>
</dbReference>
<protein>
    <recommendedName>
        <fullName evidence="1">AB hydrolase-1 domain-containing protein</fullName>
    </recommendedName>
</protein>
<dbReference type="Gene3D" id="3.40.50.1820">
    <property type="entry name" value="alpha/beta hydrolase"/>
    <property type="match status" value="1"/>
</dbReference>
<dbReference type="InterPro" id="IPR029058">
    <property type="entry name" value="AB_hydrolase_fold"/>
</dbReference>
<dbReference type="EMBL" id="LUEZ02000049">
    <property type="protein sequence ID" value="RDB22740.1"/>
    <property type="molecule type" value="Genomic_DNA"/>
</dbReference>
<reference evidence="2" key="1">
    <citation type="submission" date="2018-04" db="EMBL/GenBank/DDBJ databases">
        <title>Whole genome sequencing of Hypsizygus marmoreus.</title>
        <authorList>
            <person name="Choi I.-G."/>
            <person name="Min B."/>
            <person name="Kim J.-G."/>
            <person name="Kim S."/>
            <person name="Oh Y.-L."/>
            <person name="Kong W.-S."/>
            <person name="Park H."/>
            <person name="Jeong J."/>
            <person name="Song E.-S."/>
        </authorList>
    </citation>
    <scope>NUCLEOTIDE SEQUENCE [LARGE SCALE GENOMIC DNA]</scope>
    <source>
        <strain evidence="2">51987-8</strain>
    </source>
</reference>
<dbReference type="Proteomes" id="UP000076154">
    <property type="component" value="Unassembled WGS sequence"/>
</dbReference>
<name>A0A369JNE6_HYPMA</name>
<evidence type="ECO:0000259" key="1">
    <source>
        <dbReference type="Pfam" id="PF12697"/>
    </source>
</evidence>
<sequence>MSEELSLELPGGRTLAYAHSGNPNSSVLLIFFHGVCGIGDASNPNPVLDAKNIHFVAPTLPGWGTSSPLPASTPYHVGLAADMTALIKHLYPDDSNLKLYVSGGSYGTIPAQMLYGAPFDIFPPGLYLEGCLVLAPFSPFRYHKDYTKSMTTPNWISVGPPSQLVPFRLVQRLIVLVMSRQTNTEARAEKFIRGTLFDNMGEEEKAAFEKWKAAHGKKDGELERSMARNVVKSMARTWAGFLEVSDVAHSDWGFRPDALDADHARRPIMVVASVGDTMAPDAMAKWLVANYKNAKLKSVTGGHLASLFHLDEIYEEFLEGVQG</sequence>
<dbReference type="OrthoDB" id="294702at2759"/>
<dbReference type="AlphaFoldDB" id="A0A369JNE6"/>
<evidence type="ECO:0000313" key="2">
    <source>
        <dbReference type="EMBL" id="RDB22740.1"/>
    </source>
</evidence>
<organism evidence="2 3">
    <name type="scientific">Hypsizygus marmoreus</name>
    <name type="common">White beech mushroom</name>
    <name type="synonym">Agaricus marmoreus</name>
    <dbReference type="NCBI Taxonomy" id="39966"/>
    <lineage>
        <taxon>Eukaryota</taxon>
        <taxon>Fungi</taxon>
        <taxon>Dikarya</taxon>
        <taxon>Basidiomycota</taxon>
        <taxon>Agaricomycotina</taxon>
        <taxon>Agaricomycetes</taxon>
        <taxon>Agaricomycetidae</taxon>
        <taxon>Agaricales</taxon>
        <taxon>Tricholomatineae</taxon>
        <taxon>Lyophyllaceae</taxon>
        <taxon>Hypsizygus</taxon>
    </lineage>
</organism>
<feature type="domain" description="AB hydrolase-1" evidence="1">
    <location>
        <begin position="45"/>
        <end position="307"/>
    </location>
</feature>
<keyword evidence="3" id="KW-1185">Reference proteome</keyword>
<dbReference type="SUPFAM" id="SSF53474">
    <property type="entry name" value="alpha/beta-Hydrolases"/>
    <property type="match status" value="1"/>
</dbReference>
<accession>A0A369JNE6</accession>
<comment type="caution">
    <text evidence="2">The sequence shown here is derived from an EMBL/GenBank/DDBJ whole genome shotgun (WGS) entry which is preliminary data.</text>
</comment>
<gene>
    <name evidence="2" type="ORF">Hypma_010358</name>
</gene>
<proteinExistence type="predicted"/>
<dbReference type="InParanoid" id="A0A369JNE6"/>
<evidence type="ECO:0000313" key="3">
    <source>
        <dbReference type="Proteomes" id="UP000076154"/>
    </source>
</evidence>